<dbReference type="Proteomes" id="UP001056834">
    <property type="component" value="Chromosome"/>
</dbReference>
<dbReference type="PANTHER" id="PTHR38767">
    <property type="entry name" value="DNA POLYMERASE III SUBUNIT CHI"/>
    <property type="match status" value="1"/>
</dbReference>
<dbReference type="RefSeq" id="WP_250223256.1">
    <property type="nucleotide sequence ID" value="NZ_CP097762.1"/>
</dbReference>
<proteinExistence type="predicted"/>
<organism evidence="1 2">
    <name type="scientific">Candidatus Blochmannia ocreatus</name>
    <name type="common">nom. nud.</name>
    <dbReference type="NCBI Taxonomy" id="251538"/>
    <lineage>
        <taxon>Bacteria</taxon>
        <taxon>Pseudomonadati</taxon>
        <taxon>Pseudomonadota</taxon>
        <taxon>Gammaproteobacteria</taxon>
        <taxon>Enterobacterales</taxon>
        <taxon>Enterobacteriaceae</taxon>
        <taxon>ant endosymbionts</taxon>
        <taxon>Candidatus Blochmanniella</taxon>
    </lineage>
</organism>
<dbReference type="Pfam" id="PF04364">
    <property type="entry name" value="DNA_pol3_chi"/>
    <property type="match status" value="1"/>
</dbReference>
<accession>A0ABY4SVU7</accession>
<keyword evidence="2" id="KW-1185">Reference proteome</keyword>
<name>A0ABY4SVU7_9ENTR</name>
<reference evidence="1" key="1">
    <citation type="submission" date="2022-05" db="EMBL/GenBank/DDBJ databases">
        <title>Impact of host demography and evolutionary history on endosymbiont molecular evolution: a test in carpenter ants (Genus Camponotus) and their Blochmannia endosymbionts.</title>
        <authorList>
            <person name="Manthey J.D."/>
            <person name="Giron J.C."/>
            <person name="Hruska J.P."/>
        </authorList>
    </citation>
    <scope>NUCLEOTIDE SEQUENCE</scope>
    <source>
        <strain evidence="1">C-006</strain>
    </source>
</reference>
<dbReference type="PANTHER" id="PTHR38767:SF1">
    <property type="entry name" value="DNA POLYMERASE III SUBUNIT CHI"/>
    <property type="match status" value="1"/>
</dbReference>
<sequence>MKHGIFYILPQALQKNNTFKYFTENFFCKLISEQWRSNKSILITCDTKEQAIKINQALWIYDNNTFLPHDLFEKNNKHTPILIYWREHYYDYQSRDILVNLMKKNMRFFFNFNEIIDFVPITNTLKVWARNRYKSYKKHGFKLNIIHVPIHE</sequence>
<dbReference type="InterPro" id="IPR036768">
    <property type="entry name" value="PolIII_chi_sf"/>
</dbReference>
<protein>
    <submittedName>
        <fullName evidence="1">DNA polymerase III subunit chi</fullName>
    </submittedName>
</protein>
<gene>
    <name evidence="1" type="ORF">M9405_00060</name>
</gene>
<dbReference type="EMBL" id="CP097762">
    <property type="protein sequence ID" value="URJ25125.1"/>
    <property type="molecule type" value="Genomic_DNA"/>
</dbReference>
<dbReference type="InterPro" id="IPR007459">
    <property type="entry name" value="DNA_pol3_chi"/>
</dbReference>
<dbReference type="SUPFAM" id="SSF102400">
    <property type="entry name" value="DNA polymerase III chi subunit"/>
    <property type="match status" value="1"/>
</dbReference>
<evidence type="ECO:0000313" key="2">
    <source>
        <dbReference type="Proteomes" id="UP001056834"/>
    </source>
</evidence>
<dbReference type="Gene3D" id="3.40.50.10110">
    <property type="entry name" value="DNA polymerase III subunit chi"/>
    <property type="match status" value="1"/>
</dbReference>
<evidence type="ECO:0000313" key="1">
    <source>
        <dbReference type="EMBL" id="URJ25125.1"/>
    </source>
</evidence>